<dbReference type="Pfam" id="PF07728">
    <property type="entry name" value="AAA_5"/>
    <property type="match status" value="1"/>
</dbReference>
<comment type="caution">
    <text evidence="2">The sequence shown here is derived from an EMBL/GenBank/DDBJ whole genome shotgun (WGS) entry which is preliminary data.</text>
</comment>
<dbReference type="EMBL" id="JAAHFQ010000033">
    <property type="protein sequence ID" value="NER26516.1"/>
    <property type="molecule type" value="Genomic_DNA"/>
</dbReference>
<dbReference type="InterPro" id="IPR027417">
    <property type="entry name" value="P-loop_NTPase"/>
</dbReference>
<dbReference type="CDD" id="cd00009">
    <property type="entry name" value="AAA"/>
    <property type="match status" value="1"/>
</dbReference>
<name>A0A6B3MYL5_9CYAN</name>
<dbReference type="SMART" id="SM00382">
    <property type="entry name" value="AAA"/>
    <property type="match status" value="1"/>
</dbReference>
<dbReference type="GO" id="GO:0005524">
    <property type="term" value="F:ATP binding"/>
    <property type="evidence" value="ECO:0007669"/>
    <property type="project" value="InterPro"/>
</dbReference>
<feature type="domain" description="AAA+ ATPase" evidence="1">
    <location>
        <begin position="293"/>
        <end position="451"/>
    </location>
</feature>
<dbReference type="PANTHER" id="PTHR37291">
    <property type="entry name" value="5-METHYLCYTOSINE-SPECIFIC RESTRICTION ENZYME B"/>
    <property type="match status" value="1"/>
</dbReference>
<dbReference type="AlphaFoldDB" id="A0A6B3MYL5"/>
<protein>
    <submittedName>
        <fullName evidence="2">AAA domain-containing protein</fullName>
    </submittedName>
</protein>
<proteinExistence type="predicted"/>
<sequence>MNTKKLHSSQKVFISDKNNEFIQLFKAFIGFYPYTPDGLRHRNTYHEQRHKARENFQAIVSANKSGEDINQAVLLQLLPHAPTANNSRRNVWIHHSPAITKDIKERFEGAGWIKPEYCSKIAQAIFNFVCRCNNYPNQLIEACKEFSKLDYTTGFQTGMLTPILNALRPNDFLLINNKSRPVINYFTGKFHNHNLTDYPAINATGKKLITELSYDMNQTGMPSMRDDDLFDMFCHWLVAVKKYNFSDKNPSIRDKVIKLPVIEMQPEYSLNQCALDTGIEEETLENWLKGIERKKQAIFYGPPGTGKTYVAQKLAKYLVGGSDGFVDVVQFHPAYTYEDFIQGIRPQRIDGELNYPLLNGRFINFCEEACRHQDICVLIIDEINRANVACVFGELMYLLEYRNEKIPLAAGEVFSIPTNVRIICTMNTADRSIALVDYALRRRFAFIPLYPNYEILRRRHLDTDFPVEKLIQTLTKLNQAISNPHNEVGISYFLRDDLVDQIESIWQLEIEPYLEEYFFDQPSKVEQFRWHKVRKQIYP</sequence>
<evidence type="ECO:0000313" key="2">
    <source>
        <dbReference type="EMBL" id="NER26516.1"/>
    </source>
</evidence>
<reference evidence="2" key="1">
    <citation type="submission" date="2019-11" db="EMBL/GenBank/DDBJ databases">
        <title>Genomic insights into an expanded diversity of filamentous marine cyanobacteria reveals the extraordinary biosynthetic potential of Moorea and Okeania.</title>
        <authorList>
            <person name="Ferreira Leao T."/>
            <person name="Wang M."/>
            <person name="Moss N."/>
            <person name="Da Silva R."/>
            <person name="Sanders J."/>
            <person name="Nurk S."/>
            <person name="Gurevich A."/>
            <person name="Humphrey G."/>
            <person name="Reher R."/>
            <person name="Zhu Q."/>
            <person name="Belda-Ferre P."/>
            <person name="Glukhov E."/>
            <person name="Rex R."/>
            <person name="Dorrestein P.C."/>
            <person name="Knight R."/>
            <person name="Pevzner P."/>
            <person name="Gerwick W.H."/>
            <person name="Gerwick L."/>
        </authorList>
    </citation>
    <scope>NUCLEOTIDE SEQUENCE</scope>
    <source>
        <strain evidence="2">SIO1C4</strain>
    </source>
</reference>
<dbReference type="InterPro" id="IPR011704">
    <property type="entry name" value="ATPase_dyneun-rel_AAA"/>
</dbReference>
<dbReference type="SUPFAM" id="SSF52540">
    <property type="entry name" value="P-loop containing nucleoside triphosphate hydrolases"/>
    <property type="match status" value="1"/>
</dbReference>
<organism evidence="2">
    <name type="scientific">Symploca sp. SIO1C4</name>
    <dbReference type="NCBI Taxonomy" id="2607765"/>
    <lineage>
        <taxon>Bacteria</taxon>
        <taxon>Bacillati</taxon>
        <taxon>Cyanobacteriota</taxon>
        <taxon>Cyanophyceae</taxon>
        <taxon>Coleofasciculales</taxon>
        <taxon>Coleofasciculaceae</taxon>
        <taxon>Symploca</taxon>
    </lineage>
</organism>
<accession>A0A6B3MYL5</accession>
<dbReference type="InterPro" id="IPR052934">
    <property type="entry name" value="Methyl-DNA_Rec/Restrict_Enz"/>
</dbReference>
<evidence type="ECO:0000259" key="1">
    <source>
        <dbReference type="SMART" id="SM00382"/>
    </source>
</evidence>
<dbReference type="PANTHER" id="PTHR37291:SF1">
    <property type="entry name" value="TYPE IV METHYL-DIRECTED RESTRICTION ENZYME ECOKMCRB SUBUNIT"/>
    <property type="match status" value="1"/>
</dbReference>
<dbReference type="Gene3D" id="3.40.50.300">
    <property type="entry name" value="P-loop containing nucleotide triphosphate hydrolases"/>
    <property type="match status" value="1"/>
</dbReference>
<dbReference type="InterPro" id="IPR003593">
    <property type="entry name" value="AAA+_ATPase"/>
</dbReference>
<dbReference type="GO" id="GO:0016887">
    <property type="term" value="F:ATP hydrolysis activity"/>
    <property type="evidence" value="ECO:0007669"/>
    <property type="project" value="InterPro"/>
</dbReference>
<gene>
    <name evidence="2" type="ORF">F6J89_02525</name>
</gene>